<dbReference type="InterPro" id="IPR041602">
    <property type="entry name" value="Quercetinase_C"/>
</dbReference>
<evidence type="ECO:0000256" key="2">
    <source>
        <dbReference type="PIRSR" id="PIRSR006232-1"/>
    </source>
</evidence>
<feature type="domain" description="Pirin N-terminal" evidence="4">
    <location>
        <begin position="10"/>
        <end position="119"/>
    </location>
</feature>
<dbReference type="OrthoDB" id="9780903at2"/>
<comment type="similarity">
    <text evidence="1 3">Belongs to the pirin family.</text>
</comment>
<feature type="binding site" evidence="2">
    <location>
        <position position="59"/>
    </location>
    <ligand>
        <name>Fe cation</name>
        <dbReference type="ChEBI" id="CHEBI:24875"/>
    </ligand>
</feature>
<dbReference type="AlphaFoldDB" id="A0A211ZTX7"/>
<keyword evidence="2" id="KW-0479">Metal-binding</keyword>
<dbReference type="PANTHER" id="PTHR43212">
    <property type="entry name" value="QUERCETIN 2,3-DIOXYGENASE"/>
    <property type="match status" value="1"/>
</dbReference>
<dbReference type="CDD" id="cd20311">
    <property type="entry name" value="cupin_Yhhw_C"/>
    <property type="match status" value="1"/>
</dbReference>
<dbReference type="PANTHER" id="PTHR43212:SF3">
    <property type="entry name" value="QUERCETIN 2,3-DIOXYGENASE"/>
    <property type="match status" value="1"/>
</dbReference>
<evidence type="ECO:0000256" key="3">
    <source>
        <dbReference type="RuleBase" id="RU003457"/>
    </source>
</evidence>
<sequence>MITLHDRMARGRTETGLIEARHTFSFGRFHDPDRMGFRSLRVLNEDRVVPGAGFPAHPHAEMEILTYVLSGAVEHRDSLGNAAVIRAGDLQRMTAGTGITHAEMNPSATGPLHLLQIWIHPDRNGLAPGYEQLSVGEGPTGGLRLVAGPEAGDGVLRIHQDARLFVARLAAGEAVEHLIAPGRAAFVQLTRGVVALDGHEMREGDGAAVEGEPGLRITAETEAEFLLFDLA</sequence>
<comment type="cofactor">
    <cofactor evidence="2">
        <name>Fe cation</name>
        <dbReference type="ChEBI" id="CHEBI:24875"/>
    </cofactor>
    <text evidence="2">Binds 1 Fe cation per subunit.</text>
</comment>
<dbReference type="Gene3D" id="2.60.120.10">
    <property type="entry name" value="Jelly Rolls"/>
    <property type="match status" value="2"/>
</dbReference>
<feature type="binding site" evidence="2">
    <location>
        <position position="57"/>
    </location>
    <ligand>
        <name>Fe cation</name>
        <dbReference type="ChEBI" id="CHEBI:24875"/>
    </ligand>
</feature>
<keyword evidence="6" id="KW-0223">Dioxygenase</keyword>
<dbReference type="InterPro" id="IPR011051">
    <property type="entry name" value="RmlC_Cupin_sf"/>
</dbReference>
<dbReference type="STRING" id="1122125.GCA_000423185_02939"/>
<dbReference type="Pfam" id="PF17954">
    <property type="entry name" value="Pirin_C_2"/>
    <property type="match status" value="1"/>
</dbReference>
<dbReference type="PIRSF" id="PIRSF006232">
    <property type="entry name" value="Pirin"/>
    <property type="match status" value="1"/>
</dbReference>
<evidence type="ECO:0000259" key="4">
    <source>
        <dbReference type="Pfam" id="PF02678"/>
    </source>
</evidence>
<feature type="binding site" evidence="2">
    <location>
        <position position="101"/>
    </location>
    <ligand>
        <name>Fe cation</name>
        <dbReference type="ChEBI" id="CHEBI:24875"/>
    </ligand>
</feature>
<feature type="domain" description="Quercetin 2,3-dioxygenase C-terminal cupin" evidence="5">
    <location>
        <begin position="145"/>
        <end position="230"/>
    </location>
</feature>
<dbReference type="InterPro" id="IPR014710">
    <property type="entry name" value="RmlC-like_jellyroll"/>
</dbReference>
<evidence type="ECO:0000313" key="6">
    <source>
        <dbReference type="EMBL" id="OWJ68689.1"/>
    </source>
</evidence>
<keyword evidence="2" id="KW-0408">Iron</keyword>
<evidence type="ECO:0000313" key="7">
    <source>
        <dbReference type="Proteomes" id="UP000196655"/>
    </source>
</evidence>
<comment type="caution">
    <text evidence="6">The sequence shown here is derived from an EMBL/GenBank/DDBJ whole genome shotgun (WGS) entry which is preliminary data.</text>
</comment>
<gene>
    <name evidence="6" type="ORF">BWR60_02770</name>
</gene>
<dbReference type="GO" id="GO:0051213">
    <property type="term" value="F:dioxygenase activity"/>
    <property type="evidence" value="ECO:0007669"/>
    <property type="project" value="UniProtKB-KW"/>
</dbReference>
<protein>
    <submittedName>
        <fullName evidence="6">Quercetin 2,3-dioxygenase</fullName>
    </submittedName>
</protein>
<dbReference type="GO" id="GO:0046872">
    <property type="term" value="F:metal ion binding"/>
    <property type="evidence" value="ECO:0007669"/>
    <property type="project" value="UniProtKB-KW"/>
</dbReference>
<dbReference type="InterPro" id="IPR012093">
    <property type="entry name" value="Pirin"/>
</dbReference>
<dbReference type="CDD" id="cd02910">
    <property type="entry name" value="cupin_Yhhw_N"/>
    <property type="match status" value="1"/>
</dbReference>
<name>A0A211ZTX7_9PROT</name>
<organism evidence="6 7">
    <name type="scientific">Inquilinus limosus</name>
    <dbReference type="NCBI Taxonomy" id="171674"/>
    <lineage>
        <taxon>Bacteria</taxon>
        <taxon>Pseudomonadati</taxon>
        <taxon>Pseudomonadota</taxon>
        <taxon>Alphaproteobacteria</taxon>
        <taxon>Rhodospirillales</taxon>
        <taxon>Rhodospirillaceae</taxon>
        <taxon>Inquilinus</taxon>
    </lineage>
</organism>
<dbReference type="Proteomes" id="UP000196655">
    <property type="component" value="Unassembled WGS sequence"/>
</dbReference>
<keyword evidence="6" id="KW-0560">Oxidoreductase</keyword>
<dbReference type="InterPro" id="IPR003829">
    <property type="entry name" value="Pirin_N_dom"/>
</dbReference>
<dbReference type="RefSeq" id="WP_088149480.1">
    <property type="nucleotide sequence ID" value="NZ_NHON01000003.1"/>
</dbReference>
<proteinExistence type="inferred from homology"/>
<dbReference type="SUPFAM" id="SSF51182">
    <property type="entry name" value="RmlC-like cupins"/>
    <property type="match status" value="1"/>
</dbReference>
<keyword evidence="7" id="KW-1185">Reference proteome</keyword>
<accession>A0A211ZTX7</accession>
<evidence type="ECO:0000256" key="1">
    <source>
        <dbReference type="ARBA" id="ARBA00008416"/>
    </source>
</evidence>
<reference evidence="7" key="1">
    <citation type="submission" date="2017-05" db="EMBL/GenBank/DDBJ databases">
        <authorList>
            <person name="Macchi M."/>
            <person name="Festa S."/>
            <person name="Coppotelli B.M."/>
            <person name="Morelli I.S."/>
        </authorList>
    </citation>
    <scope>NUCLEOTIDE SEQUENCE [LARGE SCALE GENOMIC DNA]</scope>
    <source>
        <strain evidence="7">I</strain>
    </source>
</reference>
<evidence type="ECO:0000259" key="5">
    <source>
        <dbReference type="Pfam" id="PF17954"/>
    </source>
</evidence>
<dbReference type="EMBL" id="NHON01000003">
    <property type="protein sequence ID" value="OWJ68689.1"/>
    <property type="molecule type" value="Genomic_DNA"/>
</dbReference>
<dbReference type="Pfam" id="PF02678">
    <property type="entry name" value="Pirin"/>
    <property type="match status" value="1"/>
</dbReference>
<feature type="binding site" evidence="2">
    <location>
        <position position="103"/>
    </location>
    <ligand>
        <name>Fe cation</name>
        <dbReference type="ChEBI" id="CHEBI:24875"/>
    </ligand>
</feature>